<name>A0AAU9TEE9_EUPED</name>
<dbReference type="EMBL" id="CAKOGL010000003">
    <property type="protein sequence ID" value="CAH2084407.1"/>
    <property type="molecule type" value="Genomic_DNA"/>
</dbReference>
<dbReference type="Proteomes" id="UP001153954">
    <property type="component" value="Unassembled WGS sequence"/>
</dbReference>
<evidence type="ECO:0000313" key="1">
    <source>
        <dbReference type="EMBL" id="CAH2084407.1"/>
    </source>
</evidence>
<accession>A0AAU9TEE9</accession>
<gene>
    <name evidence="1" type="ORF">EEDITHA_LOCUS972</name>
</gene>
<keyword evidence="2" id="KW-1185">Reference proteome</keyword>
<evidence type="ECO:0000313" key="2">
    <source>
        <dbReference type="Proteomes" id="UP001153954"/>
    </source>
</evidence>
<reference evidence="1" key="1">
    <citation type="submission" date="2022-03" db="EMBL/GenBank/DDBJ databases">
        <authorList>
            <person name="Tunstrom K."/>
        </authorList>
    </citation>
    <scope>NUCLEOTIDE SEQUENCE</scope>
</reference>
<proteinExistence type="predicted"/>
<comment type="caution">
    <text evidence="1">The sequence shown here is derived from an EMBL/GenBank/DDBJ whole genome shotgun (WGS) entry which is preliminary data.</text>
</comment>
<protein>
    <submittedName>
        <fullName evidence="1">Uncharacterized protein</fullName>
    </submittedName>
</protein>
<dbReference type="AlphaFoldDB" id="A0AAU9TEE9"/>
<sequence length="86" mass="10365">MEEQYNIWKLAKICHDREHTLQWLRDIGMIPTTRYCTKHRKYMTLYDSMYTCGLFKCKKKTVTVILQQLQKTRGLNGTTPQHKHAY</sequence>
<organism evidence="1 2">
    <name type="scientific">Euphydryas editha</name>
    <name type="common">Edith's checkerspot</name>
    <dbReference type="NCBI Taxonomy" id="104508"/>
    <lineage>
        <taxon>Eukaryota</taxon>
        <taxon>Metazoa</taxon>
        <taxon>Ecdysozoa</taxon>
        <taxon>Arthropoda</taxon>
        <taxon>Hexapoda</taxon>
        <taxon>Insecta</taxon>
        <taxon>Pterygota</taxon>
        <taxon>Neoptera</taxon>
        <taxon>Endopterygota</taxon>
        <taxon>Lepidoptera</taxon>
        <taxon>Glossata</taxon>
        <taxon>Ditrysia</taxon>
        <taxon>Papilionoidea</taxon>
        <taxon>Nymphalidae</taxon>
        <taxon>Nymphalinae</taxon>
        <taxon>Euphydryas</taxon>
    </lineage>
</organism>